<comment type="similarity">
    <text evidence="1">Belongs to the short-chain dehydrogenases/reductases (SDR) family.</text>
</comment>
<reference evidence="4 5" key="1">
    <citation type="journal article" date="2015" name="Genome Biol. Evol.">
        <title>Phylogenomic analyses indicate that early fungi evolved digesting cell walls of algal ancestors of land plants.</title>
        <authorList>
            <person name="Chang Y."/>
            <person name="Wang S."/>
            <person name="Sekimoto S."/>
            <person name="Aerts A.L."/>
            <person name="Choi C."/>
            <person name="Clum A."/>
            <person name="LaButti K.M."/>
            <person name="Lindquist E.A."/>
            <person name="Yee Ngan C."/>
            <person name="Ohm R.A."/>
            <person name="Salamov A.A."/>
            <person name="Grigoriev I.V."/>
            <person name="Spatafora J.W."/>
            <person name="Berbee M.L."/>
        </authorList>
    </citation>
    <scope>NUCLEOTIDE SEQUENCE [LARGE SCALE GENOMIC DNA]</scope>
    <source>
        <strain evidence="4 5">NRRL 28638</strain>
    </source>
</reference>
<dbReference type="InterPro" id="IPR020904">
    <property type="entry name" value="Sc_DH/Rdtase_CS"/>
</dbReference>
<evidence type="ECO:0000313" key="4">
    <source>
        <dbReference type="EMBL" id="KXN65938.1"/>
    </source>
</evidence>
<evidence type="ECO:0000256" key="2">
    <source>
        <dbReference type="ARBA" id="ARBA00022857"/>
    </source>
</evidence>
<dbReference type="Pfam" id="PF00106">
    <property type="entry name" value="adh_short"/>
    <property type="match status" value="1"/>
</dbReference>
<accession>A0A137NTC9</accession>
<dbReference type="OrthoDB" id="5840532at2759"/>
<dbReference type="AlphaFoldDB" id="A0A137NTC9"/>
<gene>
    <name evidence="4" type="ORF">CONCODRAFT_12347</name>
</gene>
<dbReference type="SUPFAM" id="SSF51735">
    <property type="entry name" value="NAD(P)-binding Rossmann-fold domains"/>
    <property type="match status" value="1"/>
</dbReference>
<dbReference type="PROSITE" id="PS00061">
    <property type="entry name" value="ADH_SHORT"/>
    <property type="match status" value="1"/>
</dbReference>
<dbReference type="OMA" id="SCKYHEF"/>
<dbReference type="GO" id="GO:0005737">
    <property type="term" value="C:cytoplasm"/>
    <property type="evidence" value="ECO:0007669"/>
    <property type="project" value="TreeGrafter"/>
</dbReference>
<dbReference type="Proteomes" id="UP000070444">
    <property type="component" value="Unassembled WGS sequence"/>
</dbReference>
<dbReference type="InterPro" id="IPR002347">
    <property type="entry name" value="SDR_fam"/>
</dbReference>
<protein>
    <submittedName>
        <fullName evidence="4">NAD(P)-binding protein</fullName>
    </submittedName>
</protein>
<dbReference type="STRING" id="796925.A0A137NTC9"/>
<dbReference type="PANTHER" id="PTHR44229">
    <property type="entry name" value="15-HYDROXYPROSTAGLANDIN DEHYDROGENASE [NAD(+)]"/>
    <property type="match status" value="1"/>
</dbReference>
<dbReference type="EMBL" id="KQ964794">
    <property type="protein sequence ID" value="KXN65938.1"/>
    <property type="molecule type" value="Genomic_DNA"/>
</dbReference>
<dbReference type="PANTHER" id="PTHR44229:SF4">
    <property type="entry name" value="15-HYDROXYPROSTAGLANDIN DEHYDROGENASE [NAD(+)]"/>
    <property type="match status" value="1"/>
</dbReference>
<keyword evidence="2" id="KW-0521">NADP</keyword>
<dbReference type="GO" id="GO:0016616">
    <property type="term" value="F:oxidoreductase activity, acting on the CH-OH group of donors, NAD or NADP as acceptor"/>
    <property type="evidence" value="ECO:0007669"/>
    <property type="project" value="TreeGrafter"/>
</dbReference>
<proteinExistence type="inferred from homology"/>
<evidence type="ECO:0000256" key="1">
    <source>
        <dbReference type="ARBA" id="ARBA00006484"/>
    </source>
</evidence>
<dbReference type="PRINTS" id="PR00081">
    <property type="entry name" value="GDHRDH"/>
</dbReference>
<keyword evidence="3" id="KW-0560">Oxidoreductase</keyword>
<keyword evidence="5" id="KW-1185">Reference proteome</keyword>
<dbReference type="InterPro" id="IPR036291">
    <property type="entry name" value="NAD(P)-bd_dom_sf"/>
</dbReference>
<dbReference type="Gene3D" id="3.40.50.720">
    <property type="entry name" value="NAD(P)-binding Rossmann-like Domain"/>
    <property type="match status" value="1"/>
</dbReference>
<name>A0A137NTC9_CONC2</name>
<sequence>MQIKGTVAIVTGGASGIGEATVRLLVSKGAKVIIGDINYELGKKFETELNKNGNVAKFVICDVRNPINIQNLFEAAKHEFGPAQIMFNNAGIYEREEDIDSIDRITNLVHINFTAVVHGCQFAHRHFEEQLKSDPNRQFCIINTSSYSAIMNAAFLPVYSTTKTAVRTLTHILAHMEWTNTRINAVAPSLTRTRILTDVPSDQLEAAEIVGLMTPEHIGERVIKLIEDDTLNGEVMGIDPDGDELAPQPLIMPIMKSKI</sequence>
<organism evidence="4 5">
    <name type="scientific">Conidiobolus coronatus (strain ATCC 28846 / CBS 209.66 / NRRL 28638)</name>
    <name type="common">Delacroixia coronata</name>
    <dbReference type="NCBI Taxonomy" id="796925"/>
    <lineage>
        <taxon>Eukaryota</taxon>
        <taxon>Fungi</taxon>
        <taxon>Fungi incertae sedis</taxon>
        <taxon>Zoopagomycota</taxon>
        <taxon>Entomophthoromycotina</taxon>
        <taxon>Entomophthoromycetes</taxon>
        <taxon>Entomophthorales</taxon>
        <taxon>Ancylistaceae</taxon>
        <taxon>Conidiobolus</taxon>
    </lineage>
</organism>
<evidence type="ECO:0000256" key="3">
    <source>
        <dbReference type="ARBA" id="ARBA00023002"/>
    </source>
</evidence>
<evidence type="ECO:0000313" key="5">
    <source>
        <dbReference type="Proteomes" id="UP000070444"/>
    </source>
</evidence>